<dbReference type="KEGG" id="fjg:BB050_02110"/>
<dbReference type="GeneID" id="32307988"/>
<dbReference type="Pfam" id="PF12888">
    <property type="entry name" value="Lipid_bd"/>
    <property type="match status" value="1"/>
</dbReference>
<evidence type="ECO:0000313" key="3">
    <source>
        <dbReference type="Proteomes" id="UP000093276"/>
    </source>
</evidence>
<dbReference type="Proteomes" id="UP000093276">
    <property type="component" value="Chromosome"/>
</dbReference>
<evidence type="ECO:0000313" key="2">
    <source>
        <dbReference type="EMBL" id="AOC95226.1"/>
    </source>
</evidence>
<sequence length="165" mass="18009">MKKLKLNITRVLVAMLVLTSFVACDEVGDTDSGGTSVEAMAGDWFVNVTDSDGHVIAEHALHSTYNTAANDNTMWIDDHENGYVIKCKVTVDTKTGTFNATSAENILDGSKVTITDGKIEKGAATSKGGHKVDKISFRAHFDYDAAGYDILYEGHKRTGFYEDEY</sequence>
<protein>
    <submittedName>
        <fullName evidence="2">Lipid-binding putative hydrolase</fullName>
    </submittedName>
</protein>
<dbReference type="InterPro" id="IPR024404">
    <property type="entry name" value="Lipid-bd_put"/>
</dbReference>
<feature type="signal peptide" evidence="1">
    <location>
        <begin position="1"/>
        <end position="25"/>
    </location>
</feature>
<feature type="chain" id="PRO_5042235614" evidence="1">
    <location>
        <begin position="26"/>
        <end position="165"/>
    </location>
</feature>
<proteinExistence type="predicted"/>
<dbReference type="GO" id="GO:0016787">
    <property type="term" value="F:hydrolase activity"/>
    <property type="evidence" value="ECO:0007669"/>
    <property type="project" value="UniProtKB-KW"/>
</dbReference>
<accession>A0AAC9GJI9</accession>
<gene>
    <name evidence="2" type="ORF">BB050_02110</name>
</gene>
<dbReference type="Gene3D" id="2.40.128.220">
    <property type="match status" value="1"/>
</dbReference>
<dbReference type="InterPro" id="IPR038668">
    <property type="entry name" value="Lipid-bd_sf"/>
</dbReference>
<evidence type="ECO:0000256" key="1">
    <source>
        <dbReference type="SAM" id="SignalP"/>
    </source>
</evidence>
<dbReference type="AlphaFoldDB" id="A0AAC9GJI9"/>
<keyword evidence="2" id="KW-0378">Hydrolase</keyword>
<keyword evidence="1" id="KW-0732">Signal</keyword>
<dbReference type="RefSeq" id="WP_066033525.1">
    <property type="nucleotide sequence ID" value="NZ_CP016907.1"/>
</dbReference>
<reference evidence="2 3" key="1">
    <citation type="submission" date="2016-08" db="EMBL/GenBank/DDBJ databases">
        <title>Complete genome sequence of Flavobacterium johnsoniae strain GSE09, a volatile-producing biocontrol agent isolated from cucumber (Cucumis sativus).</title>
        <authorList>
            <person name="Jeong J.-J."/>
            <person name="Oh J.Y."/>
            <person name="Jim Y.J."/>
            <person name="Sang M.K."/>
            <person name="Kim K.D."/>
        </authorList>
    </citation>
    <scope>NUCLEOTIDE SEQUENCE [LARGE SCALE GENOMIC DNA]</scope>
    <source>
        <strain evidence="2 3">GSE09</strain>
    </source>
</reference>
<dbReference type="EMBL" id="CP016907">
    <property type="protein sequence ID" value="AOC95226.1"/>
    <property type="molecule type" value="Genomic_DNA"/>
</dbReference>
<dbReference type="PROSITE" id="PS51257">
    <property type="entry name" value="PROKAR_LIPOPROTEIN"/>
    <property type="match status" value="1"/>
</dbReference>
<organism evidence="2 3">
    <name type="scientific">Flavobacterium anhuiense</name>
    <dbReference type="NCBI Taxonomy" id="459526"/>
    <lineage>
        <taxon>Bacteria</taxon>
        <taxon>Pseudomonadati</taxon>
        <taxon>Bacteroidota</taxon>
        <taxon>Flavobacteriia</taxon>
        <taxon>Flavobacteriales</taxon>
        <taxon>Flavobacteriaceae</taxon>
        <taxon>Flavobacterium</taxon>
    </lineage>
</organism>
<name>A0AAC9GJI9_9FLAO</name>